<evidence type="ECO:0000313" key="3">
    <source>
        <dbReference type="Proteomes" id="UP000199397"/>
    </source>
</evidence>
<proteinExistence type="predicted"/>
<keyword evidence="1" id="KW-0732">Signal</keyword>
<keyword evidence="3" id="KW-1185">Reference proteome</keyword>
<name>A0A1H4BLN4_9GAMM</name>
<organism evidence="2 3">
    <name type="scientific">Thiothrix caldifontis</name>
    <dbReference type="NCBI Taxonomy" id="525918"/>
    <lineage>
        <taxon>Bacteria</taxon>
        <taxon>Pseudomonadati</taxon>
        <taxon>Pseudomonadota</taxon>
        <taxon>Gammaproteobacteria</taxon>
        <taxon>Thiotrichales</taxon>
        <taxon>Thiotrichaceae</taxon>
        <taxon>Thiothrix</taxon>
    </lineage>
</organism>
<protein>
    <submittedName>
        <fullName evidence="2">Uncharacterized protein</fullName>
    </submittedName>
</protein>
<dbReference type="OrthoDB" id="6978581at2"/>
<gene>
    <name evidence="2" type="ORF">SAMN05660964_01711</name>
</gene>
<feature type="chain" id="PRO_5011627709" evidence="1">
    <location>
        <begin position="23"/>
        <end position="329"/>
    </location>
</feature>
<dbReference type="Proteomes" id="UP000199397">
    <property type="component" value="Unassembled WGS sequence"/>
</dbReference>
<reference evidence="2 3" key="1">
    <citation type="submission" date="2016-10" db="EMBL/GenBank/DDBJ databases">
        <authorList>
            <person name="de Groot N.N."/>
        </authorList>
    </citation>
    <scope>NUCLEOTIDE SEQUENCE [LARGE SCALE GENOMIC DNA]</scope>
    <source>
        <strain evidence="2 3">DSM 21228</strain>
    </source>
</reference>
<dbReference type="STRING" id="525918.SAMN05660964_01711"/>
<evidence type="ECO:0000313" key="2">
    <source>
        <dbReference type="EMBL" id="SEA49039.1"/>
    </source>
</evidence>
<dbReference type="EMBL" id="FNQP01000008">
    <property type="protein sequence ID" value="SEA49039.1"/>
    <property type="molecule type" value="Genomic_DNA"/>
</dbReference>
<accession>A0A1H4BLN4</accession>
<evidence type="ECO:0000256" key="1">
    <source>
        <dbReference type="SAM" id="SignalP"/>
    </source>
</evidence>
<dbReference type="RefSeq" id="WP_093067413.1">
    <property type="nucleotide sequence ID" value="NZ_FNQP01000008.1"/>
</dbReference>
<dbReference type="AlphaFoldDB" id="A0A1H4BLN4"/>
<sequence length="329" mass="37134">MKNIPPLLFACSLFLLAQGAIADGLPLTKGHYADGEVLTLTLDEGQKGFIENLRNCHLEGEWETLNEFHLTAEQEQRLKQKAGFSPAAFQLYETYRGDKDVADYSYAYWNSVLRVSEDEIEIPLKLLTSDTQAQADHDKRGWKKPPPCLGRFWRAMDDESAEVVTDCLYSTTDDVGEFGSKGSCGTLDKTGLLHFNQPALDKVDWRNFYGMDCIRVTTNKKASSGWYFLTQEGLGRKTVAADNGCLPFQKGLAVGWVNGKVAYYDRMMKIVHQTDYVWSDDFRTGYAQVCKRKGDRRDYLDCGYIDTNMKVVVETKYPAAETPTPKGNN</sequence>
<feature type="signal peptide" evidence="1">
    <location>
        <begin position="1"/>
        <end position="22"/>
    </location>
</feature>